<keyword evidence="3" id="KW-1185">Reference proteome</keyword>
<dbReference type="AlphaFoldDB" id="A0A4P9ZJB0"/>
<name>A0A4P9ZJB0_9ASCO</name>
<gene>
    <name evidence="2" type="ORF">METBISCDRAFT_25533</name>
</gene>
<dbReference type="InterPro" id="IPR027417">
    <property type="entry name" value="P-loop_NTPase"/>
</dbReference>
<keyword evidence="2" id="KW-0378">Hydrolase</keyword>
<dbReference type="CDD" id="cd00009">
    <property type="entry name" value="AAA"/>
    <property type="match status" value="1"/>
</dbReference>
<dbReference type="GO" id="GO:0016887">
    <property type="term" value="F:ATP hydrolysis activity"/>
    <property type="evidence" value="ECO:0007669"/>
    <property type="project" value="InterPro"/>
</dbReference>
<evidence type="ECO:0000313" key="2">
    <source>
        <dbReference type="EMBL" id="RKP32592.1"/>
    </source>
</evidence>
<dbReference type="Gene3D" id="3.40.50.300">
    <property type="entry name" value="P-loop containing nucleotide triphosphate hydrolases"/>
    <property type="match status" value="1"/>
</dbReference>
<dbReference type="OrthoDB" id="10265467at2759"/>
<dbReference type="EMBL" id="ML004430">
    <property type="protein sequence ID" value="RKP32592.1"/>
    <property type="molecule type" value="Genomic_DNA"/>
</dbReference>
<dbReference type="Gene3D" id="1.10.8.60">
    <property type="match status" value="1"/>
</dbReference>
<reference evidence="3" key="1">
    <citation type="journal article" date="2018" name="Nat. Microbiol.">
        <title>Leveraging single-cell genomics to expand the fungal tree of life.</title>
        <authorList>
            <person name="Ahrendt S.R."/>
            <person name="Quandt C.A."/>
            <person name="Ciobanu D."/>
            <person name="Clum A."/>
            <person name="Salamov A."/>
            <person name="Andreopoulos B."/>
            <person name="Cheng J.F."/>
            <person name="Woyke T."/>
            <person name="Pelin A."/>
            <person name="Henrissat B."/>
            <person name="Reynolds N.K."/>
            <person name="Benny G.L."/>
            <person name="Smith M.E."/>
            <person name="James T.Y."/>
            <person name="Grigoriev I.V."/>
        </authorList>
    </citation>
    <scope>NUCLEOTIDE SEQUENCE [LARGE SCALE GENOMIC DNA]</scope>
    <source>
        <strain evidence="3">Baker2002</strain>
    </source>
</reference>
<dbReference type="CDD" id="cd18139">
    <property type="entry name" value="HLD_clamp_RarA"/>
    <property type="match status" value="1"/>
</dbReference>
<evidence type="ECO:0000259" key="1">
    <source>
        <dbReference type="SMART" id="SM00382"/>
    </source>
</evidence>
<evidence type="ECO:0000313" key="3">
    <source>
        <dbReference type="Proteomes" id="UP000268321"/>
    </source>
</evidence>
<dbReference type="PANTHER" id="PTHR13779">
    <property type="entry name" value="WERNER HELICASE-INTERACTING PROTEIN 1 FAMILY MEMBER"/>
    <property type="match status" value="1"/>
</dbReference>
<dbReference type="Proteomes" id="UP000268321">
    <property type="component" value="Unassembled WGS sequence"/>
</dbReference>
<organism evidence="2 3">
    <name type="scientific">Metschnikowia bicuspidata</name>
    <dbReference type="NCBI Taxonomy" id="27322"/>
    <lineage>
        <taxon>Eukaryota</taxon>
        <taxon>Fungi</taxon>
        <taxon>Dikarya</taxon>
        <taxon>Ascomycota</taxon>
        <taxon>Saccharomycotina</taxon>
        <taxon>Pichiomycetes</taxon>
        <taxon>Metschnikowiaceae</taxon>
        <taxon>Metschnikowia</taxon>
    </lineage>
</organism>
<dbReference type="GO" id="GO:0005634">
    <property type="term" value="C:nucleus"/>
    <property type="evidence" value="ECO:0007669"/>
    <property type="project" value="TreeGrafter"/>
</dbReference>
<dbReference type="GO" id="GO:0000731">
    <property type="term" value="P:DNA synthesis involved in DNA repair"/>
    <property type="evidence" value="ECO:0007669"/>
    <property type="project" value="TreeGrafter"/>
</dbReference>
<dbReference type="InterPro" id="IPR003959">
    <property type="entry name" value="ATPase_AAA_core"/>
</dbReference>
<dbReference type="GO" id="GO:0005524">
    <property type="term" value="F:ATP binding"/>
    <property type="evidence" value="ECO:0007669"/>
    <property type="project" value="InterPro"/>
</dbReference>
<accession>A0A4P9ZJB0</accession>
<dbReference type="GO" id="GO:0008047">
    <property type="term" value="F:enzyme activator activity"/>
    <property type="evidence" value="ECO:0007669"/>
    <property type="project" value="TreeGrafter"/>
</dbReference>
<dbReference type="SUPFAM" id="SSF52540">
    <property type="entry name" value="P-loop containing nucleoside triphosphate hydrolases"/>
    <property type="match status" value="1"/>
</dbReference>
<dbReference type="InterPro" id="IPR003593">
    <property type="entry name" value="AAA+_ATPase"/>
</dbReference>
<dbReference type="Pfam" id="PF00004">
    <property type="entry name" value="AAA"/>
    <property type="match status" value="1"/>
</dbReference>
<dbReference type="PANTHER" id="PTHR13779:SF7">
    <property type="entry name" value="ATPASE WRNIP1"/>
    <property type="match status" value="1"/>
</dbReference>
<dbReference type="GO" id="GO:0017116">
    <property type="term" value="F:single-stranded DNA helicase activity"/>
    <property type="evidence" value="ECO:0007669"/>
    <property type="project" value="TreeGrafter"/>
</dbReference>
<dbReference type="GO" id="GO:0006261">
    <property type="term" value="P:DNA-templated DNA replication"/>
    <property type="evidence" value="ECO:0007669"/>
    <property type="project" value="TreeGrafter"/>
</dbReference>
<sequence length="524" mass="57664">MDDVPLPELLRPRSLHDYVGQTHLLHPSHGLLSGFLRLGYLPSMVLAGPPGSGKTTLAAILCDCAGCVFVELLATDTTVAQLRELLQTIRAENARRHATTAPPSSAERNALRVAVFVDDLHRLLKTHQDFLLPFLECGDFVFIGATSVDPVRRLRCALLSRCHLFRLTPLSDDDALQVLRRAVLRENIRRKSRRKVCILNYSDSALHRIASFAAGDMRTAIGCVELLSTGNHQTAVAHADGVLVTDAAIEVALASLTRMRLGLADAASLPLVHVLLEHVSGTSMPRAGVIGSERPPGVHLLDGHVVRIRLPLVLLALLQMECVSQQPPGYGADRSWGARMDLSDDSDEDINPITASEEISMPRFRLFAAIYTAVELVEKGESPLLLLRYLLLYTCYFTRSDRNELVVVVAAALAVQRASVDPLHVLNDCLEYLSRKASPAETSLAKLVAETKRFLSARTPTADAHWDLSGLDIVYDPELEKQLLEMPQKVRKKGANRNTDCLFRVHHVDRTDLTGYCGLDDTLL</sequence>
<feature type="domain" description="AAA+ ATPase" evidence="1">
    <location>
        <begin position="40"/>
        <end position="170"/>
    </location>
</feature>
<dbReference type="SMART" id="SM00382">
    <property type="entry name" value="AAA"/>
    <property type="match status" value="1"/>
</dbReference>
<protein>
    <submittedName>
        <fullName evidence="2">P-loop containing nucleoside triphosphate hydrolase protein</fullName>
    </submittedName>
</protein>
<proteinExistence type="predicted"/>
<dbReference type="InterPro" id="IPR051314">
    <property type="entry name" value="AAA_ATPase_RarA/MGS1/WRNIP1"/>
</dbReference>